<sequence>MEEKIPEIDNEFFCIANYDNPILSALVSSFVSKFGKYLPMFEFSSVTSANNEADKIDEEIDEHQLSRVRATELNIKIKNTLKRIGGCNLLLLIDLSEAQKSYLTFLEEYTIVEIKDIHDVEIYLRYASNKTEYLNCSSNDIYAGLYYASENNLLLKIDETAEKIEINDNKDGIIIIEKINYVSTIIAVNYAISINATLKIIDPVTLNEREIYELIEKWQDGDANSFNDLSANIYPNVESINFLNYRYATFFTIGAPYSLILKNIIPFTHVHLYLNPDFFIFNNLYFQNNYEIKSAIVFSPLEFNDEETDYVISKFSENNYYVKELIGKDATVYNIDNHVKEYPFDFLHICSHGGEINGYSITEKFIDSNGNSHIVEYDEIVSFAPSRGKKLIPVTTKMIWRKFDGYHWKSKELKEANFPHHVFSDMLNELRKNKNKNRIPKSKVPNSCAIKCFDFSYQAMFNLLAGSQSPIIFNNTCWSYSDISHKFIEVGARAYIGTLWGINNNIAKRTAESFYSDLFNGTILGALQSALINTVGTNDENIYFIWGLHFTSIKAGTSNEESKKDVALKLLQSINIWVDKLNTTTKPSIQKNIIELIEWNEYQLARYFIKEVTAIIDEGKVINR</sequence>
<evidence type="ECO:0008006" key="3">
    <source>
        <dbReference type="Google" id="ProtNLM"/>
    </source>
</evidence>
<dbReference type="Proteomes" id="UP000028715">
    <property type="component" value="Unassembled WGS sequence"/>
</dbReference>
<name>A0A085ZPG2_9FLAO</name>
<dbReference type="AlphaFoldDB" id="A0A085ZPG2"/>
<dbReference type="STRING" id="362418.IW19_12680"/>
<organism evidence="1 2">
    <name type="scientific">Flavobacterium reichenbachii</name>
    <dbReference type="NCBI Taxonomy" id="362418"/>
    <lineage>
        <taxon>Bacteria</taxon>
        <taxon>Pseudomonadati</taxon>
        <taxon>Bacteroidota</taxon>
        <taxon>Flavobacteriia</taxon>
        <taxon>Flavobacteriales</taxon>
        <taxon>Flavobacteriaceae</taxon>
        <taxon>Flavobacterium</taxon>
    </lineage>
</organism>
<evidence type="ECO:0000313" key="2">
    <source>
        <dbReference type="Proteomes" id="UP000028715"/>
    </source>
</evidence>
<dbReference type="OrthoDB" id="163530at2"/>
<proteinExistence type="predicted"/>
<dbReference type="EMBL" id="JPRL01000001">
    <property type="protein sequence ID" value="KFF06326.1"/>
    <property type="molecule type" value="Genomic_DNA"/>
</dbReference>
<dbReference type="RefSeq" id="WP_035684550.1">
    <property type="nucleotide sequence ID" value="NZ_JPRL01000001.1"/>
</dbReference>
<comment type="caution">
    <text evidence="1">The sequence shown here is derived from an EMBL/GenBank/DDBJ whole genome shotgun (WGS) entry which is preliminary data.</text>
</comment>
<protein>
    <recommendedName>
        <fullName evidence="3">CHAT domain-containing protein</fullName>
    </recommendedName>
</protein>
<keyword evidence="2" id="KW-1185">Reference proteome</keyword>
<evidence type="ECO:0000313" key="1">
    <source>
        <dbReference type="EMBL" id="KFF06326.1"/>
    </source>
</evidence>
<gene>
    <name evidence="1" type="ORF">IW19_12680</name>
</gene>
<dbReference type="eggNOG" id="ENOG5030QTF">
    <property type="taxonomic scope" value="Bacteria"/>
</dbReference>
<accession>A0A085ZPG2</accession>
<reference evidence="1 2" key="1">
    <citation type="submission" date="2014-07" db="EMBL/GenBank/DDBJ databases">
        <title>Genome of Flavobacterium reichenbachii LMG 25512.</title>
        <authorList>
            <person name="Stropko S.J."/>
            <person name="Pipes S.E."/>
            <person name="Newman J.D."/>
        </authorList>
    </citation>
    <scope>NUCLEOTIDE SEQUENCE [LARGE SCALE GENOMIC DNA]</scope>
    <source>
        <strain evidence="1 2">LMG 25512</strain>
    </source>
</reference>